<protein>
    <submittedName>
        <fullName evidence="2">DUF551 domain-containing protein</fullName>
    </submittedName>
</protein>
<dbReference type="InterPro" id="IPR007539">
    <property type="entry name" value="DUF551"/>
</dbReference>
<evidence type="ECO:0000313" key="3">
    <source>
        <dbReference type="Proteomes" id="UP001436462"/>
    </source>
</evidence>
<name>A0ABV1L4M9_9GAMM</name>
<gene>
    <name evidence="2" type="ORF">ABN253_00405</name>
</gene>
<reference evidence="2 3" key="1">
    <citation type="submission" date="2024-04" db="EMBL/GenBank/DDBJ databases">
        <title>Role of Flies in the Dissemination of Carbapenem-Resistant Enterobacteriaceae (CRE): An Epidemiological and Genomic Study in China.</title>
        <authorList>
            <person name="Kaichao C."/>
            <person name="Zhang R."/>
            <person name="Chen S."/>
        </authorList>
    </citation>
    <scope>NUCLEOTIDE SEQUENCE [LARGE SCALE GENOMIC DNA]</scope>
    <source>
        <strain evidence="3">fly-1011</strain>
    </source>
</reference>
<evidence type="ECO:0000313" key="2">
    <source>
        <dbReference type="EMBL" id="MEQ5346633.1"/>
    </source>
</evidence>
<dbReference type="Pfam" id="PF04448">
    <property type="entry name" value="DUF551"/>
    <property type="match status" value="1"/>
</dbReference>
<sequence>MKGLNFKNQTDRGEALMQGTNWVKVSERLPENGEQVLVVDIDGFIYLATHEYCSFQIITKEGGELIETVARFVTHWMPLPLIPEGE</sequence>
<dbReference type="RefSeq" id="WP_349419626.1">
    <property type="nucleotide sequence ID" value="NZ_JBEEWF010000001.1"/>
</dbReference>
<proteinExistence type="predicted"/>
<organism evidence="2 3">
    <name type="scientific">Proteus genomosp. 6</name>
    <dbReference type="NCBI Taxonomy" id="1311820"/>
    <lineage>
        <taxon>Bacteria</taxon>
        <taxon>Pseudomonadati</taxon>
        <taxon>Pseudomonadota</taxon>
        <taxon>Gammaproteobacteria</taxon>
        <taxon>Enterobacterales</taxon>
        <taxon>Morganellaceae</taxon>
        <taxon>Proteus</taxon>
    </lineage>
</organism>
<feature type="domain" description="DUF551" evidence="1">
    <location>
        <begin position="22"/>
        <end position="83"/>
    </location>
</feature>
<dbReference type="Proteomes" id="UP001436462">
    <property type="component" value="Unassembled WGS sequence"/>
</dbReference>
<evidence type="ECO:0000259" key="1">
    <source>
        <dbReference type="Pfam" id="PF04448"/>
    </source>
</evidence>
<keyword evidence="3" id="KW-1185">Reference proteome</keyword>
<comment type="caution">
    <text evidence="2">The sequence shown here is derived from an EMBL/GenBank/DDBJ whole genome shotgun (WGS) entry which is preliminary data.</text>
</comment>
<dbReference type="EMBL" id="JBEEWF010000001">
    <property type="protein sequence ID" value="MEQ5346633.1"/>
    <property type="molecule type" value="Genomic_DNA"/>
</dbReference>
<accession>A0ABV1L4M9</accession>